<keyword evidence="6" id="KW-0677">Repeat</keyword>
<dbReference type="CDD" id="cd05931">
    <property type="entry name" value="FAAL"/>
    <property type="match status" value="1"/>
</dbReference>
<dbReference type="InterPro" id="IPR025110">
    <property type="entry name" value="AMP-bd_C"/>
</dbReference>
<dbReference type="GO" id="GO:0005829">
    <property type="term" value="C:cytosol"/>
    <property type="evidence" value="ECO:0007669"/>
    <property type="project" value="TreeGrafter"/>
</dbReference>
<keyword evidence="3" id="KW-0596">Phosphopantetheine</keyword>
<dbReference type="InterPro" id="IPR036736">
    <property type="entry name" value="ACP-like_sf"/>
</dbReference>
<dbReference type="GO" id="GO:0031177">
    <property type="term" value="F:phosphopantetheine binding"/>
    <property type="evidence" value="ECO:0007669"/>
    <property type="project" value="InterPro"/>
</dbReference>
<comment type="similarity">
    <text evidence="2">Belongs to the ATP-dependent AMP-binding enzyme family.</text>
</comment>
<evidence type="ECO:0000259" key="12">
    <source>
        <dbReference type="PROSITE" id="PS50075"/>
    </source>
</evidence>
<dbReference type="FunFam" id="3.30.300.30:FF:000010">
    <property type="entry name" value="Enterobactin synthetase component F"/>
    <property type="match status" value="2"/>
</dbReference>
<keyword evidence="7" id="KW-0276">Fatty acid metabolism</keyword>
<keyword evidence="5" id="KW-0436">Ligase</keyword>
<reference evidence="13 14" key="1">
    <citation type="submission" date="2020-01" db="EMBL/GenBank/DDBJ databases">
        <title>The draft genome sequence of Corallococcus exiguus DSM 14696.</title>
        <authorList>
            <person name="Zhang X."/>
            <person name="Zhu H."/>
        </authorList>
    </citation>
    <scope>NUCLEOTIDE SEQUENCE [LARGE SCALE GENOMIC DNA]</scope>
    <source>
        <strain evidence="13 14">DSM 14696</strain>
    </source>
</reference>
<dbReference type="SMART" id="SM00823">
    <property type="entry name" value="PKS_PP"/>
    <property type="match status" value="3"/>
</dbReference>
<dbReference type="GO" id="GO:0016874">
    <property type="term" value="F:ligase activity"/>
    <property type="evidence" value="ECO:0007669"/>
    <property type="project" value="UniProtKB-KW"/>
</dbReference>
<keyword evidence="4" id="KW-0597">Phosphoprotein</keyword>
<dbReference type="Gene3D" id="2.30.38.10">
    <property type="entry name" value="Luciferase, Domain 3"/>
    <property type="match status" value="2"/>
</dbReference>
<dbReference type="InterPro" id="IPR023213">
    <property type="entry name" value="CAT-like_dom_sf"/>
</dbReference>
<evidence type="ECO:0000256" key="3">
    <source>
        <dbReference type="ARBA" id="ARBA00022450"/>
    </source>
</evidence>
<keyword evidence="10" id="KW-0511">Multifunctional enzyme</keyword>
<evidence type="ECO:0000256" key="6">
    <source>
        <dbReference type="ARBA" id="ARBA00022737"/>
    </source>
</evidence>
<evidence type="ECO:0000256" key="11">
    <source>
        <dbReference type="SAM" id="MobiDB-lite"/>
    </source>
</evidence>
<dbReference type="FunFam" id="3.40.50.980:FF:000001">
    <property type="entry name" value="Non-ribosomal peptide synthetase"/>
    <property type="match status" value="2"/>
</dbReference>
<dbReference type="Pfam" id="PF00501">
    <property type="entry name" value="AMP-binding"/>
    <property type="match status" value="3"/>
</dbReference>
<dbReference type="SUPFAM" id="SSF52777">
    <property type="entry name" value="CoA-dependent acyltransferases"/>
    <property type="match status" value="8"/>
</dbReference>
<evidence type="ECO:0000313" key="13">
    <source>
        <dbReference type="EMBL" id="NBC43821.1"/>
    </source>
</evidence>
<dbReference type="PANTHER" id="PTHR45527">
    <property type="entry name" value="NONRIBOSOMAL PEPTIDE SYNTHETASE"/>
    <property type="match status" value="1"/>
</dbReference>
<dbReference type="GO" id="GO:0017000">
    <property type="term" value="P:antibiotic biosynthetic process"/>
    <property type="evidence" value="ECO:0007669"/>
    <property type="project" value="UniProtKB-KW"/>
</dbReference>
<dbReference type="Gene3D" id="1.10.1200.10">
    <property type="entry name" value="ACP-like"/>
    <property type="match status" value="3"/>
</dbReference>
<dbReference type="Gene3D" id="3.40.50.980">
    <property type="match status" value="4"/>
</dbReference>
<feature type="non-terminal residue" evidence="13">
    <location>
        <position position="3766"/>
    </location>
</feature>
<dbReference type="GO" id="GO:0043041">
    <property type="term" value="P:amino acid activation for nonribosomal peptide biosynthetic process"/>
    <property type="evidence" value="ECO:0007669"/>
    <property type="project" value="TreeGrafter"/>
</dbReference>
<dbReference type="Pfam" id="PF00668">
    <property type="entry name" value="Condensation"/>
    <property type="match status" value="4"/>
</dbReference>
<dbReference type="FunFam" id="3.40.50.12780:FF:000012">
    <property type="entry name" value="Non-ribosomal peptide synthetase"/>
    <property type="match status" value="2"/>
</dbReference>
<dbReference type="PANTHER" id="PTHR45527:SF1">
    <property type="entry name" value="FATTY ACID SYNTHASE"/>
    <property type="match status" value="1"/>
</dbReference>
<organism evidence="13 14">
    <name type="scientific">Corallococcus exiguus</name>
    <dbReference type="NCBI Taxonomy" id="83462"/>
    <lineage>
        <taxon>Bacteria</taxon>
        <taxon>Pseudomonadati</taxon>
        <taxon>Myxococcota</taxon>
        <taxon>Myxococcia</taxon>
        <taxon>Myxococcales</taxon>
        <taxon>Cystobacterineae</taxon>
        <taxon>Myxococcaceae</taxon>
        <taxon>Corallococcus</taxon>
    </lineage>
</organism>
<accession>A0A7X4YE67</accession>
<dbReference type="Gene3D" id="3.40.50.12780">
    <property type="entry name" value="N-terminal domain of ligase-like"/>
    <property type="match status" value="1"/>
</dbReference>
<feature type="compositionally biased region" description="Low complexity" evidence="11">
    <location>
        <begin position="608"/>
        <end position="620"/>
    </location>
</feature>
<dbReference type="PROSITE" id="PS00012">
    <property type="entry name" value="PHOSPHOPANTETHEINE"/>
    <property type="match status" value="2"/>
</dbReference>
<dbReference type="FunFam" id="3.40.50.12780:FF:000013">
    <property type="entry name" value="Long-chain-fatty-acid--AMP ligase FadD32"/>
    <property type="match status" value="1"/>
</dbReference>
<dbReference type="PROSITE" id="PS50075">
    <property type="entry name" value="CARRIER"/>
    <property type="match status" value="3"/>
</dbReference>
<dbReference type="CDD" id="cd12117">
    <property type="entry name" value="A_NRPS_Srf_like"/>
    <property type="match status" value="1"/>
</dbReference>
<dbReference type="FunFam" id="1.10.1200.10:FF:000016">
    <property type="entry name" value="Non-ribosomal peptide synthase"/>
    <property type="match status" value="1"/>
</dbReference>
<dbReference type="GO" id="GO:0072330">
    <property type="term" value="P:monocarboxylic acid biosynthetic process"/>
    <property type="evidence" value="ECO:0007669"/>
    <property type="project" value="UniProtKB-ARBA"/>
</dbReference>
<evidence type="ECO:0000256" key="7">
    <source>
        <dbReference type="ARBA" id="ARBA00022832"/>
    </source>
</evidence>
<gene>
    <name evidence="13" type="ORF">GTZ93_28835</name>
</gene>
<dbReference type="Pfam" id="PF13193">
    <property type="entry name" value="AMP-binding_C"/>
    <property type="match status" value="2"/>
</dbReference>
<dbReference type="FunFam" id="3.30.559.10:FF:000012">
    <property type="entry name" value="Non-ribosomal peptide synthetase"/>
    <property type="match status" value="2"/>
</dbReference>
<dbReference type="Pfam" id="PF00550">
    <property type="entry name" value="PP-binding"/>
    <property type="match status" value="3"/>
</dbReference>
<dbReference type="GO" id="GO:0008610">
    <property type="term" value="P:lipid biosynthetic process"/>
    <property type="evidence" value="ECO:0007669"/>
    <property type="project" value="InterPro"/>
</dbReference>
<dbReference type="InterPro" id="IPR042099">
    <property type="entry name" value="ANL_N_sf"/>
</dbReference>
<dbReference type="CDD" id="cd19531">
    <property type="entry name" value="LCL_NRPS-like"/>
    <property type="match status" value="2"/>
</dbReference>
<dbReference type="Proteomes" id="UP000537825">
    <property type="component" value="Unassembled WGS sequence"/>
</dbReference>
<dbReference type="Gene3D" id="3.30.559.30">
    <property type="entry name" value="Nonribosomal peptide synthetase, condensation domain"/>
    <property type="match status" value="4"/>
</dbReference>
<feature type="domain" description="Carrier" evidence="12">
    <location>
        <begin position="637"/>
        <end position="714"/>
    </location>
</feature>
<dbReference type="EMBL" id="JAAAPK010000009">
    <property type="protein sequence ID" value="NBC43821.1"/>
    <property type="molecule type" value="Genomic_DNA"/>
</dbReference>
<dbReference type="Gene3D" id="3.30.300.30">
    <property type="match status" value="3"/>
</dbReference>
<dbReference type="CDD" id="cd05930">
    <property type="entry name" value="A_NRPS"/>
    <property type="match status" value="1"/>
</dbReference>
<sequence length="3766" mass="409883">MGAGLTPRGGTLVELLLGRAETKPDERLYTFLEEDGPDAELTYRGLDARARRIAVALQESTPAGERAVLLYPPGLEYVAGFFGCLYAGVVAVPAYPPDPMRLERTLPRLRAIIQDAQATVVLTTSFVLSMKEALFEFAPDLAALRWVATDELPEGGEAGWRGTEADPESLAFLQYTSGSTGTPRGVMLSHGNLLHNLRLISGAFQVRADSAGVIWLPPYHDMGLIGGILQPLYAGFACTLMSPMTFLKNPFRWMEALSRTRGTISGGPNFAFDLCVRKVSEEQRRQLDLSRWEVAFCGAEPIRAEALDRFAEAFGPCGFRREAFYTCYGLAEGTLIASGATKGHVPVLRTLDRKALELGRAESPSASTEARTLVGCGKSLEDQELRVVHPELREPCPPGVVGEVWVSGQSVARGYWRRPEESEAAFQGRLADGRGPFLRTGDLGFLDADGELFVTGRMKDLIILRGRNHYPQDLELTAESSHPALRPGGGAAFAVEVGGQERLVLVQEVDLRRYANLRQQFEAGEVALGAIRQRLAEGHEVRPHAVVLIEPGSLSKTSSGKVQRRATRAAYLEGSLRVVLSWEEEGPPEGGPSGGGGSGGGASGGPSSGSSSGPSSPPSSGSGGGTARAEGGAGAPSRLEAVEAWLVSRLAARLQLRPESLRLDEPITRHGLDSLAAVELANDVETGLGVALPMEVLLQGPSLSELARRICAKQEGAHRGAPTRTSSEDAVPLSFAQQRLWFLHQLEPGSPLHHIPAAVRLTGELDVAALSGALGALVRRHEALRTTVDERDGVPVQRVLAHLDVTPRVEDLTDVPAARLEAEMHRRLREEACRPFDLTHGPLLRALLLRTGEREHVLLLVVHHLVADGWSLGVLVREVGALYAALREGRDATLPALPVRYVDYTVWHREWLKGDVLESQLAWWRKQLAGAPQVLELLGDAPRPPVQSYRGAKRPVRLSAELTRAVRELAVREGVTPFMVLLAAFQAVLHRYSGQEDVCVGTPVAGRTHAELEGMVGVCINTLVLRTRVEGQKSFRDLLARVREVTLGAYAHQDVPFELLVQALQPARSRSHAPLFQAMLILQPASAVSPALPGVEARLEDVDTGTAQYDLTLSLHQVQGALEGTLEYSTDLFQASTAARLVSNLETLLTGAVAEPSRAVSQLPLLSEDERRRVLGEWNATRRPYEDAGLAALLEAQAARTPDAVALVCGTERLTYRALHRRANALASRLRAEGVGPEVVVGLCVRRSVELVVGMLGILKAGGAYLPLDPNYPAERLAYMLEDSGARLLLTQASLAGTLGADGVRPVLVDAPEALGEASEHGPGDGAGPEHLAYVLYTSGSTGRPKGVQVVQRNVANFFAGMDERVPVGPRPVWLAVTSVSFDISVLELLWTLARGFQVVVHGDEVGAASVLAEVRQHAVTHLQGTPSLARALLLEPGAEDVLGTLRCLMVGGEALPPALAASLARRLPRRLLNMYGPTETTVWSSTHTVGAAESPVPIGRPLANTELYVLDAHLRPVPGGVAGELYIGGEGVVRGYRGRPELSAERFIPDPFSGRPGARLYRTGDLARWKADGTLEFLGRVDFQVKVRGFRIELGEVEAVLARHPGVQAAVVSAREEAPGDRRLVAYAVPRPGHTLDVGSLREHLRRGLPEYMVPSAFVVLAALPLTPNGKVDRKALPAPEGRGLEPRREAFVAPRTPTEERVAGLWARLLQVERVGLHDDFFELGGHSLLAARLVAAVRASFGVEVPLRDVFSAPTVAGLAERLQAAAGGGQASALPPVRPVARGETAPLSFAQQRLWFLDQMEPGNPAYNVPGAVWLDGALDVAALEEALREVLRRHEALRTSFREQEGGPGQVISPVPAGPLLEVVEVQGGDAAAREDEALQRSREEARRPFELTRGPLMRATLLRLGAHEHVLLLTLHHIISDGWSLRVLVREAVQAYGALVEGRAPVLPLLPVQYADHALWQREWLRGEVLDAQVAWWREQLAGAPPVLDLPTDRPRTAVQGFRGALLPVQLPRELSGALKSLARAEGVTPFMVLLAGLQVLLSRYSGQQDVSVGTPVAGRHGAEVEELIGVFINTLVLRTKLEAEASFQTLLGQVRETTLGAFAHQQVPFERLVQALQPERRLGYSPLFQVMLILQQDLQAELNLPGLSARLRDVDVGTSRFDFTLSLADTAEGFQGTLEYSTDLFEAATVQRMLGHLRVLLEAAVAAPERKLSEVTLLTEAERQQVVKGWNATEQEYARESSIAEELSRQVAQRPDAVAVECGEERLTYGQLDEKANQLAHLLRSKGVGAEERVGLCLERSVELVVALVGIAKSGGAYVPLEADYPQARLEQMVSEVKPRVVVTRRALAEKLPVQGVECVLLEEVQAQLAQQPKHAPRSGVGGRNLAYIDFTSGSTGKPKGVCTEQRGVLRTVKGTKYAQLGPEETLLLIAPVSFDASTLEVWGSLLNGARLVVYPPGPVGDVEELKRVVKGQGVTTLHLTAGLFAQVVDADVEVLRGLKQLLTGGDVVSAPHVRRVVEELKVPVTACYGPTENTLFTSCHRMTEASQVGEVVAIGQPIGNTRVYVLDAALNPVPVGVAGELYAAGEGVARGYLGSAELTAERFIPDLHGGLSGERMYRTGDLARWRADGTLEFLGRADTQVKVRGFRIELSEVEGALRAHPAVKEAVVVAKGQGAGDKRLVAYVVGQGSELLDVGELRRALQSRVPEYMVPAIFVPLEALPLTSNGKVDRKALPEPEGVRPELARQYVAPRTEVEKTLVEVWAQVLGLDRVGVQDNFFELGGDSILSLQVVSRAKRAGLEVTPKQLFQKQTVEALAQVVKAAQVVAAQGPVEGPVELTPVQQAFFAQERRQPHHFNQSLLLEVSRALDAAVLEKALCAVVKHHDALRMRFERVDGEWKQRNASVEEAGALKLEQVDLRGAQDVATELEQVATQVQGSLDLEKGPPMKAVLFELGEKGRRLLVVVHHLVVDGVSWRVVVEDVERACEQVELGPKSASYQQWARRLKEYAGQVEGEVAYWEAQGAAQVLSLPVDEAGGRNETGLEGEVRLELSREETAALLREVPGAYRARVDEVLLAGLVAALKKWRGLERVRVELEGHGREEEVGLEVSRTVGWFTSVYPVVVEAPKAEGAGAWVRAVKESVRRVPGKGLGFGLLKYLGSDESQKKLRALPKAEVVFNYLGQVDATAAQSKYFAPAKERAGKAQAKGEKREHVLGVNGLVVGGRLEVAIDYGRELHRRESVEELARHYAQELRQLLRQRTESEAGLWTPVDFPLVKASAQQLEKVLGRGEGVEDVYPLSPLQQGLLFHSLLEAGSGVYVEQLTWEVRGGLDVSAFRKAWETVVERLAVLRTRFLWEGLEDPLQVVQSTVQLPWEERDWSSLGREQQRSTLDEYLKADSRRGFELGHAPLMRMAVMKLGEDGWRFVWSHHHLLLDGWSLGLVLDELFATYESLVTGAQARSSARSAYREYIAWLGKQDTKTAEAYWREALKGVSASTRLPLEARGSKSIKGQQELHVQLTEGESSALQGFAQRQQVTVNTLAQGAWALVLGRHAGEGEVVFGATVAGRPTELDGVEGMVGLFINTLPVRVKLPGDEVVTEWLKGLQKQQAEQRQFEHSALVQVQGWTDVPRRQPLFESLLVFENYPIDDSLKRRTAQLDVRDVWLGERTNYPLTLSVIPGPQLRLRLAYETSRFEQRGMDALLSQWKVALLGLVTSASKRLEAAPLLTEAERQQVLKGWNATEQEYARESSIAEEFER</sequence>
<dbReference type="InterPro" id="IPR045851">
    <property type="entry name" value="AMP-bd_C_sf"/>
</dbReference>
<dbReference type="GO" id="GO:0044550">
    <property type="term" value="P:secondary metabolite biosynthetic process"/>
    <property type="evidence" value="ECO:0007669"/>
    <property type="project" value="UniProtKB-ARBA"/>
</dbReference>
<dbReference type="InterPro" id="IPR000873">
    <property type="entry name" value="AMP-dep_synth/lig_dom"/>
</dbReference>
<evidence type="ECO:0000256" key="4">
    <source>
        <dbReference type="ARBA" id="ARBA00022553"/>
    </source>
</evidence>
<dbReference type="FunFam" id="2.30.38.10:FF:000001">
    <property type="entry name" value="Non-ribosomal peptide synthetase PvdI"/>
    <property type="match status" value="2"/>
</dbReference>
<dbReference type="FunFam" id="1.10.1200.10:FF:000005">
    <property type="entry name" value="Nonribosomal peptide synthetase 1"/>
    <property type="match status" value="1"/>
</dbReference>
<dbReference type="PROSITE" id="PS00455">
    <property type="entry name" value="AMP_BINDING"/>
    <property type="match status" value="3"/>
</dbReference>
<feature type="region of interest" description="Disordered" evidence="11">
    <location>
        <begin position="583"/>
        <end position="635"/>
    </location>
</feature>
<feature type="compositionally biased region" description="Gly residues" evidence="11">
    <location>
        <begin position="621"/>
        <end position="634"/>
    </location>
</feature>
<dbReference type="GO" id="GO:0006631">
    <property type="term" value="P:fatty acid metabolic process"/>
    <property type="evidence" value="ECO:0007669"/>
    <property type="project" value="UniProtKB-KW"/>
</dbReference>
<dbReference type="FunFam" id="3.30.559.10:FF:000016">
    <property type="entry name" value="Nonribosomal peptide synthase Pes1"/>
    <property type="match status" value="1"/>
</dbReference>
<protein>
    <submittedName>
        <fullName evidence="13">Amino acid adenylation domain-containing protein</fullName>
    </submittedName>
</protein>
<dbReference type="NCBIfam" id="NF003417">
    <property type="entry name" value="PRK04813.1"/>
    <property type="match status" value="4"/>
</dbReference>
<dbReference type="RefSeq" id="WP_161663131.1">
    <property type="nucleotide sequence ID" value="NZ_JAAAPK010000009.1"/>
</dbReference>
<dbReference type="SMART" id="SM01294">
    <property type="entry name" value="PKS_PP_betabranch"/>
    <property type="match status" value="1"/>
</dbReference>
<evidence type="ECO:0000256" key="8">
    <source>
        <dbReference type="ARBA" id="ARBA00023098"/>
    </source>
</evidence>
<dbReference type="InterPro" id="IPR009081">
    <property type="entry name" value="PP-bd_ACP"/>
</dbReference>
<dbReference type="InterPro" id="IPR010060">
    <property type="entry name" value="NRPS_synth"/>
</dbReference>
<feature type="domain" description="Carrier" evidence="12">
    <location>
        <begin position="1695"/>
        <end position="1770"/>
    </location>
</feature>
<dbReference type="InterPro" id="IPR020845">
    <property type="entry name" value="AMP-binding_CS"/>
</dbReference>
<dbReference type="Pfam" id="PF23024">
    <property type="entry name" value="AMP-dom_DIP2-like"/>
    <property type="match status" value="1"/>
</dbReference>
<keyword evidence="9" id="KW-0045">Antibiotic biosynthesis</keyword>
<dbReference type="GO" id="GO:0071766">
    <property type="term" value="P:Actinobacterium-type cell wall biogenesis"/>
    <property type="evidence" value="ECO:0007669"/>
    <property type="project" value="UniProtKB-ARBA"/>
</dbReference>
<dbReference type="InterPro" id="IPR001242">
    <property type="entry name" value="Condensation_dom"/>
</dbReference>
<dbReference type="InterPro" id="IPR020806">
    <property type="entry name" value="PKS_PP-bd"/>
</dbReference>
<proteinExistence type="inferred from homology"/>
<evidence type="ECO:0000256" key="10">
    <source>
        <dbReference type="ARBA" id="ARBA00023268"/>
    </source>
</evidence>
<evidence type="ECO:0000256" key="9">
    <source>
        <dbReference type="ARBA" id="ARBA00023194"/>
    </source>
</evidence>
<dbReference type="FunFam" id="3.30.559.30:FF:000001">
    <property type="entry name" value="Non-ribosomal peptide synthetase"/>
    <property type="match status" value="1"/>
</dbReference>
<dbReference type="NCBIfam" id="TIGR01733">
    <property type="entry name" value="AA-adenyl-dom"/>
    <property type="match status" value="2"/>
</dbReference>
<keyword evidence="8" id="KW-0443">Lipid metabolism</keyword>
<dbReference type="InterPro" id="IPR010071">
    <property type="entry name" value="AA_adenyl_dom"/>
</dbReference>
<name>A0A7X4YE67_9BACT</name>
<feature type="domain" description="Carrier" evidence="12">
    <location>
        <begin position="2758"/>
        <end position="2832"/>
    </location>
</feature>
<evidence type="ECO:0000256" key="5">
    <source>
        <dbReference type="ARBA" id="ARBA00022598"/>
    </source>
</evidence>
<evidence type="ECO:0000256" key="1">
    <source>
        <dbReference type="ARBA" id="ARBA00001957"/>
    </source>
</evidence>
<evidence type="ECO:0000313" key="14">
    <source>
        <dbReference type="Proteomes" id="UP000537825"/>
    </source>
</evidence>
<feature type="compositionally biased region" description="Gly residues" evidence="11">
    <location>
        <begin position="591"/>
        <end position="607"/>
    </location>
</feature>
<evidence type="ECO:0000256" key="2">
    <source>
        <dbReference type="ARBA" id="ARBA00006432"/>
    </source>
</evidence>
<dbReference type="CDD" id="cd19543">
    <property type="entry name" value="DCL_NRPS"/>
    <property type="match status" value="1"/>
</dbReference>
<dbReference type="CDD" id="cd19534">
    <property type="entry name" value="E_NRPS"/>
    <property type="match status" value="1"/>
</dbReference>
<dbReference type="InterPro" id="IPR040097">
    <property type="entry name" value="FAAL/FAAC"/>
</dbReference>
<comment type="cofactor">
    <cofactor evidence="1">
        <name>pantetheine 4'-phosphate</name>
        <dbReference type="ChEBI" id="CHEBI:47942"/>
    </cofactor>
</comment>
<dbReference type="SUPFAM" id="SSF47336">
    <property type="entry name" value="ACP-like"/>
    <property type="match status" value="3"/>
</dbReference>
<dbReference type="NCBIfam" id="TIGR01720">
    <property type="entry name" value="NRPS-para261"/>
    <property type="match status" value="1"/>
</dbReference>
<dbReference type="Gene3D" id="3.30.559.10">
    <property type="entry name" value="Chloramphenicol acetyltransferase-like domain"/>
    <property type="match status" value="4"/>
</dbReference>
<keyword evidence="14" id="KW-1185">Reference proteome</keyword>
<dbReference type="SUPFAM" id="SSF56801">
    <property type="entry name" value="Acetyl-CoA synthetase-like"/>
    <property type="match status" value="3"/>
</dbReference>
<dbReference type="InterPro" id="IPR006162">
    <property type="entry name" value="Ppantetheine_attach_site"/>
</dbReference>
<comment type="caution">
    <text evidence="13">The sequence shown here is derived from an EMBL/GenBank/DDBJ whole genome shotgun (WGS) entry which is preliminary data.</text>
</comment>